<feature type="transmembrane region" description="Helical" evidence="1">
    <location>
        <begin position="33"/>
        <end position="54"/>
    </location>
</feature>
<keyword evidence="1" id="KW-0812">Transmembrane</keyword>
<proteinExistence type="predicted"/>
<organism evidence="2 3">
    <name type="scientific">Lishizhenia tianjinensis</name>
    <dbReference type="NCBI Taxonomy" id="477690"/>
    <lineage>
        <taxon>Bacteria</taxon>
        <taxon>Pseudomonadati</taxon>
        <taxon>Bacteroidota</taxon>
        <taxon>Flavobacteriia</taxon>
        <taxon>Flavobacteriales</taxon>
        <taxon>Crocinitomicaceae</taxon>
        <taxon>Lishizhenia</taxon>
    </lineage>
</organism>
<keyword evidence="3" id="KW-1185">Reference proteome</keyword>
<name>A0A1I7B1Y3_9FLAO</name>
<dbReference type="Proteomes" id="UP000236454">
    <property type="component" value="Unassembled WGS sequence"/>
</dbReference>
<keyword evidence="1" id="KW-1133">Transmembrane helix</keyword>
<dbReference type="STRING" id="477690.SAMN05216474_2467"/>
<accession>A0A1I7B1Y3</accession>
<dbReference type="EMBL" id="FPAS01000004">
    <property type="protein sequence ID" value="SFT81104.1"/>
    <property type="molecule type" value="Genomic_DNA"/>
</dbReference>
<evidence type="ECO:0000313" key="3">
    <source>
        <dbReference type="Proteomes" id="UP000236454"/>
    </source>
</evidence>
<keyword evidence="1" id="KW-0472">Membrane</keyword>
<sequence>MKLIIYLIAFLLSIFLLILLAASDPNRGVNDTLNTGLIGISIMVGAGIIGLSIIRSNQDKY</sequence>
<evidence type="ECO:0000256" key="1">
    <source>
        <dbReference type="SAM" id="Phobius"/>
    </source>
</evidence>
<reference evidence="2 3" key="1">
    <citation type="submission" date="2016-10" db="EMBL/GenBank/DDBJ databases">
        <authorList>
            <person name="de Groot N.N."/>
        </authorList>
    </citation>
    <scope>NUCLEOTIDE SEQUENCE [LARGE SCALE GENOMIC DNA]</scope>
    <source>
        <strain evidence="2 3">CGMCC 1.7005</strain>
    </source>
</reference>
<dbReference type="RefSeq" id="WP_090250531.1">
    <property type="nucleotide sequence ID" value="NZ_FPAS01000004.1"/>
</dbReference>
<dbReference type="AlphaFoldDB" id="A0A1I7B1Y3"/>
<gene>
    <name evidence="2" type="ORF">SAMN05216474_2467</name>
</gene>
<evidence type="ECO:0000313" key="2">
    <source>
        <dbReference type="EMBL" id="SFT81104.1"/>
    </source>
</evidence>
<protein>
    <submittedName>
        <fullName evidence="2">Uncharacterized protein</fullName>
    </submittedName>
</protein>